<organism evidence="2 3">
    <name type="scientific">Acinetobacter pittii</name>
    <name type="common">Acinetobacter genomosp. 3</name>
    <dbReference type="NCBI Taxonomy" id="48296"/>
    <lineage>
        <taxon>Bacteria</taxon>
        <taxon>Pseudomonadati</taxon>
        <taxon>Pseudomonadota</taxon>
        <taxon>Gammaproteobacteria</taxon>
        <taxon>Moraxellales</taxon>
        <taxon>Moraxellaceae</taxon>
        <taxon>Acinetobacter</taxon>
        <taxon>Acinetobacter calcoaceticus/baumannii complex</taxon>
    </lineage>
</organism>
<dbReference type="SUPFAM" id="SSF55298">
    <property type="entry name" value="YjgF-like"/>
    <property type="match status" value="1"/>
</dbReference>
<proteinExistence type="inferred from homology"/>
<dbReference type="RefSeq" id="WP_141315387.1">
    <property type="nucleotide sequence ID" value="NZ_BJLJ01000006.1"/>
</dbReference>
<dbReference type="Proteomes" id="UP000317717">
    <property type="component" value="Unassembled WGS sequence"/>
</dbReference>
<dbReference type="NCBIfam" id="TIGR00004">
    <property type="entry name" value="Rid family detoxifying hydrolase"/>
    <property type="match status" value="1"/>
</dbReference>
<dbReference type="EMBL" id="BJLJ01000006">
    <property type="protein sequence ID" value="GEA67393.1"/>
    <property type="molecule type" value="Genomic_DNA"/>
</dbReference>
<dbReference type="GO" id="GO:0019239">
    <property type="term" value="F:deaminase activity"/>
    <property type="evidence" value="ECO:0007669"/>
    <property type="project" value="TreeGrafter"/>
</dbReference>
<dbReference type="InterPro" id="IPR035959">
    <property type="entry name" value="RutC-like_sf"/>
</dbReference>
<reference evidence="2 3" key="1">
    <citation type="submission" date="2019-06" db="EMBL/GenBank/DDBJ databases">
        <title>Whole genome shotgun sequence of Acinetobacter pittii NBRC 110514.</title>
        <authorList>
            <person name="Hosoyama A."/>
            <person name="Uohara A."/>
            <person name="Ohji S."/>
            <person name="Ichikawa N."/>
        </authorList>
    </citation>
    <scope>NUCLEOTIDE SEQUENCE [LARGE SCALE GENOMIC DNA]</scope>
    <source>
        <strain evidence="2 3">NBRC 110514</strain>
    </source>
</reference>
<dbReference type="InterPro" id="IPR019897">
    <property type="entry name" value="RidA_CS"/>
</dbReference>
<accession>A0A4Y3J6J1</accession>
<sequence length="127" mass="14169">MKQIICTKNAPEAIGPYSQGIGFQNLIFTSGQLPLIPETMKFPEGGIREQTYQSLLNVKSILEAQGSSLEYVIKTTCFLENMEDFAEFNEVYLEFFGTNNPPARSCVEAARLPKDALVEIEVIAFKP</sequence>
<dbReference type="CDD" id="cd00448">
    <property type="entry name" value="YjgF_YER057c_UK114_family"/>
    <property type="match status" value="1"/>
</dbReference>
<evidence type="ECO:0000313" key="2">
    <source>
        <dbReference type="EMBL" id="GEA67393.1"/>
    </source>
</evidence>
<name>A0A4Y3J6J1_ACIPI</name>
<dbReference type="FunFam" id="3.30.1330.40:FF:000001">
    <property type="entry name" value="L-PSP family endoribonuclease"/>
    <property type="match status" value="1"/>
</dbReference>
<dbReference type="InterPro" id="IPR006175">
    <property type="entry name" value="YjgF/YER057c/UK114"/>
</dbReference>
<dbReference type="Pfam" id="PF01042">
    <property type="entry name" value="Ribonuc_L-PSP"/>
    <property type="match status" value="1"/>
</dbReference>
<dbReference type="GO" id="GO:0005829">
    <property type="term" value="C:cytosol"/>
    <property type="evidence" value="ECO:0007669"/>
    <property type="project" value="TreeGrafter"/>
</dbReference>
<dbReference type="InterPro" id="IPR006056">
    <property type="entry name" value="RidA"/>
</dbReference>
<evidence type="ECO:0000256" key="1">
    <source>
        <dbReference type="ARBA" id="ARBA00010552"/>
    </source>
</evidence>
<dbReference type="AlphaFoldDB" id="A0A4Y3J6J1"/>
<gene>
    <name evidence="2" type="ORF">PA3_15510</name>
</gene>
<comment type="caution">
    <text evidence="2">The sequence shown here is derived from an EMBL/GenBank/DDBJ whole genome shotgun (WGS) entry which is preliminary data.</text>
</comment>
<dbReference type="PROSITE" id="PS01094">
    <property type="entry name" value="UPF0076"/>
    <property type="match status" value="1"/>
</dbReference>
<evidence type="ECO:0000313" key="3">
    <source>
        <dbReference type="Proteomes" id="UP000317717"/>
    </source>
</evidence>
<dbReference type="Gene3D" id="3.30.1330.40">
    <property type="entry name" value="RutC-like"/>
    <property type="match status" value="1"/>
</dbReference>
<dbReference type="PANTHER" id="PTHR11803">
    <property type="entry name" value="2-IMINOBUTANOATE/2-IMINOPROPANOATE DEAMINASE RIDA"/>
    <property type="match status" value="1"/>
</dbReference>
<protein>
    <submittedName>
        <fullName evidence="2">Reactive intermediate/imine deaminase</fullName>
    </submittedName>
</protein>
<dbReference type="PANTHER" id="PTHR11803:SF58">
    <property type="entry name" value="PROTEIN HMF1-RELATED"/>
    <property type="match status" value="1"/>
</dbReference>
<comment type="similarity">
    <text evidence="1">Belongs to the RutC family.</text>
</comment>